<feature type="transmembrane region" description="Helical" evidence="1">
    <location>
        <begin position="45"/>
        <end position="67"/>
    </location>
</feature>
<keyword evidence="1" id="KW-0812">Transmembrane</keyword>
<evidence type="ECO:0000313" key="2">
    <source>
        <dbReference type="EMBL" id="MBB4807207.1"/>
    </source>
</evidence>
<keyword evidence="3" id="KW-1185">Reference proteome</keyword>
<keyword evidence="1" id="KW-1133">Transmembrane helix</keyword>
<keyword evidence="1" id="KW-0472">Membrane</keyword>
<organism evidence="2 3">
    <name type="scientific">Chryseobacterium defluvii</name>
    <dbReference type="NCBI Taxonomy" id="160396"/>
    <lineage>
        <taxon>Bacteria</taxon>
        <taxon>Pseudomonadati</taxon>
        <taxon>Bacteroidota</taxon>
        <taxon>Flavobacteriia</taxon>
        <taxon>Flavobacteriales</taxon>
        <taxon>Weeksellaceae</taxon>
        <taxon>Chryseobacterium group</taxon>
        <taxon>Chryseobacterium</taxon>
    </lineage>
</organism>
<evidence type="ECO:0000313" key="3">
    <source>
        <dbReference type="Proteomes" id="UP000592180"/>
    </source>
</evidence>
<sequence length="91" mass="10730">MHTIQGSLKCCSGQNTRYPFGINQSLEDCSETHQILSHNYYEYSLLPLIIFGWGLYSFIGLLERFLFLRNMFYIKIYDSWSLSVWCEGKTI</sequence>
<name>A0A840KGY1_9FLAO</name>
<dbReference type="Proteomes" id="UP000592180">
    <property type="component" value="Unassembled WGS sequence"/>
</dbReference>
<accession>A0A840KGY1</accession>
<reference evidence="2 3" key="1">
    <citation type="submission" date="2020-08" db="EMBL/GenBank/DDBJ databases">
        <title>Functional genomics of gut bacteria from endangered species of beetles.</title>
        <authorList>
            <person name="Carlos-Shanley C."/>
        </authorList>
    </citation>
    <scope>NUCLEOTIDE SEQUENCE [LARGE SCALE GENOMIC DNA]</scope>
    <source>
        <strain evidence="2 3">S00151</strain>
    </source>
</reference>
<comment type="caution">
    <text evidence="2">The sequence shown here is derived from an EMBL/GenBank/DDBJ whole genome shotgun (WGS) entry which is preliminary data.</text>
</comment>
<gene>
    <name evidence="2" type="ORF">HNP38_002511</name>
</gene>
<dbReference type="EMBL" id="JACHLE010000003">
    <property type="protein sequence ID" value="MBB4807207.1"/>
    <property type="molecule type" value="Genomic_DNA"/>
</dbReference>
<proteinExistence type="predicted"/>
<protein>
    <submittedName>
        <fullName evidence="2">Uncharacterized protein</fullName>
    </submittedName>
</protein>
<dbReference type="AlphaFoldDB" id="A0A840KGY1"/>
<evidence type="ECO:0000256" key="1">
    <source>
        <dbReference type="SAM" id="Phobius"/>
    </source>
</evidence>